<feature type="domain" description="Pyruvate dehydrogenase E1 component middle" evidence="9">
    <location>
        <begin position="485"/>
        <end position="698"/>
    </location>
</feature>
<reference evidence="11" key="1">
    <citation type="journal article" date="2014" name="Genome Biol. Evol.">
        <title>Pangenome evidence for extensive interdomain horizontal transfer affecting lineage core and shell genes in uncultured planktonic thaumarchaeota and euryarchaeota.</title>
        <authorList>
            <person name="Deschamps P."/>
            <person name="Zivanovic Y."/>
            <person name="Moreira D."/>
            <person name="Rodriguez-Valera F."/>
            <person name="Lopez-Garcia P."/>
        </authorList>
    </citation>
    <scope>NUCLEOTIDE SEQUENCE</scope>
</reference>
<evidence type="ECO:0000256" key="3">
    <source>
        <dbReference type="ARBA" id="ARBA00017172"/>
    </source>
</evidence>
<dbReference type="EC" id="1.2.4.1" evidence="2"/>
<evidence type="ECO:0000256" key="6">
    <source>
        <dbReference type="ARBA" id="ARBA00023317"/>
    </source>
</evidence>
<comment type="catalytic activity">
    <reaction evidence="7">
        <text>N(6)-[(R)-lipoyl]-L-lysyl-[protein] + pyruvate + H(+) = N(6)-[(R)-S(8)-acetyldihydrolipoyl]-L-lysyl-[protein] + CO2</text>
        <dbReference type="Rhea" id="RHEA:19189"/>
        <dbReference type="Rhea" id="RHEA-COMP:10474"/>
        <dbReference type="Rhea" id="RHEA-COMP:10478"/>
        <dbReference type="ChEBI" id="CHEBI:15361"/>
        <dbReference type="ChEBI" id="CHEBI:15378"/>
        <dbReference type="ChEBI" id="CHEBI:16526"/>
        <dbReference type="ChEBI" id="CHEBI:83099"/>
        <dbReference type="ChEBI" id="CHEBI:83111"/>
        <dbReference type="EC" id="1.2.4.1"/>
    </reaction>
</comment>
<dbReference type="SUPFAM" id="SSF52922">
    <property type="entry name" value="TK C-terminal domain-like"/>
    <property type="match status" value="1"/>
</dbReference>
<evidence type="ECO:0000313" key="11">
    <source>
        <dbReference type="EMBL" id="AIE97022.1"/>
    </source>
</evidence>
<dbReference type="FunFam" id="3.40.50.970:FF:000011">
    <property type="entry name" value="Pyruvate dehydrogenase E1 component"/>
    <property type="match status" value="1"/>
</dbReference>
<dbReference type="PANTHER" id="PTHR43825:SF3">
    <property type="entry name" value="PYRUVATE DEHYDROGENASE E1 COMPONENT"/>
    <property type="match status" value="1"/>
</dbReference>
<keyword evidence="5" id="KW-0786">Thiamine pyrophosphate</keyword>
<dbReference type="InterPro" id="IPR004660">
    <property type="entry name" value="PDH_E1"/>
</dbReference>
<dbReference type="Gene3D" id="3.40.50.920">
    <property type="match status" value="1"/>
</dbReference>
<gene>
    <name evidence="11" type="primary">aceE</name>
</gene>
<dbReference type="GO" id="GO:0044272">
    <property type="term" value="P:sulfur compound biosynthetic process"/>
    <property type="evidence" value="ECO:0007669"/>
    <property type="project" value="UniProtKB-ARBA"/>
</dbReference>
<dbReference type="InterPro" id="IPR055152">
    <property type="entry name" value="Transketolase-like_C_2"/>
</dbReference>
<dbReference type="AlphaFoldDB" id="A0A075G5J7"/>
<dbReference type="InterPro" id="IPR041621">
    <property type="entry name" value="PDH_E1_M"/>
</dbReference>
<evidence type="ECO:0000259" key="8">
    <source>
        <dbReference type="Pfam" id="PF00456"/>
    </source>
</evidence>
<dbReference type="InterPro" id="IPR035807">
    <property type="entry name" value="PDC_E1_N"/>
</dbReference>
<dbReference type="InterPro" id="IPR029061">
    <property type="entry name" value="THDP-binding"/>
</dbReference>
<dbReference type="Pfam" id="PF00456">
    <property type="entry name" value="Transketolase_N"/>
    <property type="match status" value="1"/>
</dbReference>
<protein>
    <recommendedName>
        <fullName evidence="3">Pyruvate dehydrogenase E1 component</fullName>
        <ecNumber evidence="2">1.2.4.1</ecNumber>
    </recommendedName>
</protein>
<evidence type="ECO:0000256" key="1">
    <source>
        <dbReference type="ARBA" id="ARBA00001964"/>
    </source>
</evidence>
<dbReference type="Pfam" id="PF17831">
    <property type="entry name" value="PDH_E1_M"/>
    <property type="match status" value="1"/>
</dbReference>
<dbReference type="InterPro" id="IPR005474">
    <property type="entry name" value="Transketolase_N"/>
</dbReference>
<dbReference type="PIRSF" id="PIRSF000156">
    <property type="entry name" value="Pyruvate_dh_E1"/>
    <property type="match status" value="1"/>
</dbReference>
<dbReference type="NCBIfam" id="TIGR00759">
    <property type="entry name" value="aceE"/>
    <property type="match status" value="1"/>
</dbReference>
<evidence type="ECO:0000259" key="9">
    <source>
        <dbReference type="Pfam" id="PF17831"/>
    </source>
</evidence>
<dbReference type="GO" id="GO:0004739">
    <property type="term" value="F:pyruvate dehydrogenase (acetyl-transferring) activity"/>
    <property type="evidence" value="ECO:0007669"/>
    <property type="project" value="UniProtKB-EC"/>
</dbReference>
<dbReference type="CDD" id="cd02017">
    <property type="entry name" value="TPP_E1_EcPDC_like"/>
    <property type="match status" value="1"/>
</dbReference>
<keyword evidence="4 11" id="KW-0560">Oxidoreductase</keyword>
<dbReference type="PANTHER" id="PTHR43825">
    <property type="entry name" value="PYRUVATE DEHYDROGENASE E1 COMPONENT"/>
    <property type="match status" value="1"/>
</dbReference>
<dbReference type="EMBL" id="KF900496">
    <property type="protein sequence ID" value="AIE97022.1"/>
    <property type="molecule type" value="Genomic_DNA"/>
</dbReference>
<keyword evidence="6 11" id="KW-0670">Pyruvate</keyword>
<name>A0A075G5J7_9EURY</name>
<comment type="cofactor">
    <cofactor evidence="1">
        <name>thiamine diphosphate</name>
        <dbReference type="ChEBI" id="CHEBI:58937"/>
    </cofactor>
</comment>
<sequence>MPPTDPRQRLPDTDPEETDEWMEALRSVVASQGVERARLLLHELMAEANALSVPIRPSSQTPYVNSIPLEQQPPYPGDLRLEQSIQNAILWNAAVTVSDANRRLDGIGGHISTYASSSTLYEVGFNHVFRGKQHNGIGDAIYVQGHASPGIYARAFLDGRLNEEQLRNFRQEAYGIGLSSYPHPRLMPEFWEYPTVSMGLGPLAAVMHARFWKYLQQRGLADTSESRVFAFLGDGEMDEPESVASIAVAGREQLDNLVVVVNCNLQRLDGPVRGNAKIIQELEGLYRGAGWTVIKVLWGSSWDRVLQNDSGGELLSRFEQIADGDWQRMSTLTPSEFRTELFSGSPGLEALGASLSDDDIDGLTRGGHDPLKVYAAYEAALEADGPAVILAHTVKGWGIDSFEGRNSTHQKKKLELDDLIAYRDALGLAIADSDLEDSPFYTLDEESDEAEYMMQRTSTMGGPLPSRDPSTIELELPGEGAYAAFDEGTPEGQQVSTTMAFVRLLSNLMKSDIGERIVPIIPDEGRTFGMDPLFSEFGIFSSQGQRYTPVDHAMLLNYKESESGQVLQEGISEAGAIASWIASATSYSHAQSPTLPFYTFYSMFGFQRVGDQIWSAADARARGFLMGATAGRTTLNGEGLQHQDGHSLLMASAVPYCRAWDPAYAYEVATIIRHGIDEMWGQNLDVFHYVMLYNENQQQMPKPEGADEGIVSGAYLLDEAKGKGAKIRLLGSGPILQHVREAAGILSDEYEVSPEVWSVTSYGEMRRDGLTAERHTRMHPQDAQTPYAAQCFGDDMPTVASSDHIAAIPEMIQRWVGGRYVVLGTDGFGRSDSREALRSFFEIDTNSIVLAALSALEQDGAMPAGTVDDAAAKLGVERERYDKTSE</sequence>
<dbReference type="GO" id="GO:0006082">
    <property type="term" value="P:organic acid metabolic process"/>
    <property type="evidence" value="ECO:0007669"/>
    <property type="project" value="UniProtKB-ARBA"/>
</dbReference>
<dbReference type="Pfam" id="PF22613">
    <property type="entry name" value="Transketolase_C_1"/>
    <property type="match status" value="1"/>
</dbReference>
<evidence type="ECO:0000259" key="10">
    <source>
        <dbReference type="Pfam" id="PF22613"/>
    </source>
</evidence>
<dbReference type="InterPro" id="IPR009014">
    <property type="entry name" value="Transketo_C/PFOR_II"/>
</dbReference>
<dbReference type="Gene3D" id="3.40.50.970">
    <property type="match status" value="2"/>
</dbReference>
<evidence type="ECO:0000256" key="4">
    <source>
        <dbReference type="ARBA" id="ARBA00023002"/>
    </source>
</evidence>
<dbReference type="SUPFAM" id="SSF52518">
    <property type="entry name" value="Thiamin diphosphate-binding fold (THDP-binding)"/>
    <property type="match status" value="2"/>
</dbReference>
<feature type="domain" description="Transketolase-like C-terminal" evidence="10">
    <location>
        <begin position="713"/>
        <end position="844"/>
    </location>
</feature>
<dbReference type="InterPro" id="IPR051157">
    <property type="entry name" value="PDH/Transketolase"/>
</dbReference>
<organism evidence="11">
    <name type="scientific">uncultured marine group II/III euryarchaeote AD1000_89_E12</name>
    <dbReference type="NCBI Taxonomy" id="1457824"/>
    <lineage>
        <taxon>Archaea</taxon>
        <taxon>Methanobacteriati</taxon>
        <taxon>Methanobacteriota</taxon>
        <taxon>environmental samples</taxon>
    </lineage>
</organism>
<evidence type="ECO:0000256" key="2">
    <source>
        <dbReference type="ARBA" id="ARBA00012281"/>
    </source>
</evidence>
<accession>A0A075G5J7</accession>
<evidence type="ECO:0000256" key="5">
    <source>
        <dbReference type="ARBA" id="ARBA00023052"/>
    </source>
</evidence>
<proteinExistence type="predicted"/>
<evidence type="ECO:0000256" key="7">
    <source>
        <dbReference type="ARBA" id="ARBA00051231"/>
    </source>
</evidence>
<feature type="domain" description="Transketolase N-terminal" evidence="8">
    <location>
        <begin position="142"/>
        <end position="297"/>
    </location>
</feature>